<dbReference type="PANTHER" id="PTHR22996">
    <property type="entry name" value="MAHOGUNIN"/>
    <property type="match status" value="1"/>
</dbReference>
<dbReference type="GO" id="GO:0016567">
    <property type="term" value="P:protein ubiquitination"/>
    <property type="evidence" value="ECO:0007669"/>
    <property type="project" value="TreeGrafter"/>
</dbReference>
<dbReference type="PhylomeDB" id="A0A0G4I491"/>
<feature type="compositionally biased region" description="Low complexity" evidence="2">
    <location>
        <begin position="408"/>
        <end position="423"/>
    </location>
</feature>
<evidence type="ECO:0000256" key="2">
    <source>
        <dbReference type="SAM" id="MobiDB-lite"/>
    </source>
</evidence>
<keyword evidence="3" id="KW-1133">Transmembrane helix</keyword>
<keyword evidence="1" id="KW-0479">Metal-binding</keyword>
<dbReference type="CDD" id="cd16649">
    <property type="entry name" value="mRING-HC-C3HC5_CGRF1-like"/>
    <property type="match status" value="1"/>
</dbReference>
<dbReference type="GO" id="GO:0008270">
    <property type="term" value="F:zinc ion binding"/>
    <property type="evidence" value="ECO:0007669"/>
    <property type="project" value="UniProtKB-KW"/>
</dbReference>
<evidence type="ECO:0000256" key="3">
    <source>
        <dbReference type="SAM" id="Phobius"/>
    </source>
</evidence>
<dbReference type="SMART" id="SM00184">
    <property type="entry name" value="RING"/>
    <property type="match status" value="1"/>
</dbReference>
<dbReference type="PROSITE" id="PS50089">
    <property type="entry name" value="ZF_RING_2"/>
    <property type="match status" value="1"/>
</dbReference>
<dbReference type="AlphaFoldDB" id="A0A0G4I491"/>
<dbReference type="InterPro" id="IPR045194">
    <property type="entry name" value="MGRN1/RNF157-like"/>
</dbReference>
<feature type="region of interest" description="Disordered" evidence="2">
    <location>
        <begin position="259"/>
        <end position="283"/>
    </location>
</feature>
<keyword evidence="1" id="KW-0863">Zinc-finger</keyword>
<evidence type="ECO:0000256" key="1">
    <source>
        <dbReference type="PROSITE-ProRule" id="PRU00175"/>
    </source>
</evidence>
<dbReference type="Gene3D" id="3.30.40.10">
    <property type="entry name" value="Zinc/RING finger domain, C3HC4 (zinc finger)"/>
    <property type="match status" value="1"/>
</dbReference>
<dbReference type="PANTHER" id="PTHR22996:SF0">
    <property type="entry name" value="RE60872P-RELATED"/>
    <property type="match status" value="1"/>
</dbReference>
<dbReference type="InterPro" id="IPR013083">
    <property type="entry name" value="Znf_RING/FYVE/PHD"/>
</dbReference>
<evidence type="ECO:0000259" key="4">
    <source>
        <dbReference type="PROSITE" id="PS50089"/>
    </source>
</evidence>
<dbReference type="SUPFAM" id="SSF57850">
    <property type="entry name" value="RING/U-box"/>
    <property type="match status" value="1"/>
</dbReference>
<evidence type="ECO:0000313" key="5">
    <source>
        <dbReference type="EMBL" id="CEM51700.1"/>
    </source>
</evidence>
<organism evidence="5">
    <name type="scientific">Chromera velia CCMP2878</name>
    <dbReference type="NCBI Taxonomy" id="1169474"/>
    <lineage>
        <taxon>Eukaryota</taxon>
        <taxon>Sar</taxon>
        <taxon>Alveolata</taxon>
        <taxon>Colpodellida</taxon>
        <taxon>Chromeraceae</taxon>
        <taxon>Chromera</taxon>
    </lineage>
</organism>
<reference evidence="5" key="1">
    <citation type="submission" date="2014-11" db="EMBL/GenBank/DDBJ databases">
        <authorList>
            <person name="Otto D Thomas"/>
            <person name="Naeem Raeece"/>
        </authorList>
    </citation>
    <scope>NUCLEOTIDE SEQUENCE</scope>
</reference>
<keyword evidence="3" id="KW-0472">Membrane</keyword>
<proteinExistence type="predicted"/>
<dbReference type="EMBL" id="CDMZ01005023">
    <property type="protein sequence ID" value="CEM51700.1"/>
    <property type="molecule type" value="Genomic_DNA"/>
</dbReference>
<gene>
    <name evidence="5" type="ORF">Cvel_1785</name>
</gene>
<dbReference type="InterPro" id="IPR001841">
    <property type="entry name" value="Znf_RING"/>
</dbReference>
<feature type="domain" description="RING-type" evidence="4">
    <location>
        <begin position="461"/>
        <end position="498"/>
    </location>
</feature>
<dbReference type="VEuPathDB" id="CryptoDB:Cvel_1785"/>
<protein>
    <recommendedName>
        <fullName evidence="4">RING-type domain-containing protein</fullName>
    </recommendedName>
</protein>
<dbReference type="Pfam" id="PF13920">
    <property type="entry name" value="zf-C3HC4_3"/>
    <property type="match status" value="1"/>
</dbReference>
<name>A0A0G4I491_9ALVE</name>
<dbReference type="GO" id="GO:0061630">
    <property type="term" value="F:ubiquitin protein ligase activity"/>
    <property type="evidence" value="ECO:0007669"/>
    <property type="project" value="UniProtKB-EC"/>
</dbReference>
<sequence length="528" mass="57475">MLEFADASPGVNNLLIVFVFGTLFYWTVRVAHSFAVNFRLFQKLLTGVEDPVFLEGVGLYVSDFLAISRTHFNQLMRMKRTVPPSLVPRVQVPVNVKRDTVRATYDRGVSRRRADARVGVQFEYECMVDGSVSFFWGVPVDQVQMAFGRKTGDLFLDSGGVGGVHGRSVGGLSRPRFLDHIRKVLCLRRGAEAETLGQGVGSLEAEATFVQDLSALEKSAEYTLGKGSGVFTLPPEDCPDLDTIIYLAARHSLFDVTRGAESEGGASPSPDGGGATPRPPGVRRRASSIVAALGSGQSWKQGRTIEELLEKEHDVARVPLVIVIRAMTSRDSHSSSELRARAYEGVVMVSVVKFVDAKRLFTPFGSSCPPSAPPPAELPGHFEVVKQVVFPAVNEAVVSRLRERQQRAEGGASSSSSQEGVAASRHREQSTAALSKYILHRPGPQEAQEIFGLEDANERECTVCMSNTKDVMLLPCKHASLCRHCLRALRQEKCPLCRANYSSFVLFPMIDPGSPPLSAQIGGAFPAQ</sequence>
<keyword evidence="1" id="KW-0862">Zinc</keyword>
<feature type="region of interest" description="Disordered" evidence="2">
    <location>
        <begin position="404"/>
        <end position="426"/>
    </location>
</feature>
<keyword evidence="3" id="KW-0812">Transmembrane</keyword>
<accession>A0A0G4I491</accession>
<feature type="transmembrane region" description="Helical" evidence="3">
    <location>
        <begin position="12"/>
        <end position="32"/>
    </location>
</feature>